<dbReference type="CDD" id="cd17256">
    <property type="entry name" value="RMtype1_S_EcoJA65PI-TRD1-CR1_like"/>
    <property type="match status" value="1"/>
</dbReference>
<gene>
    <name evidence="5" type="ORF">ACFOGP_12580</name>
</gene>
<sequence>MKDLTSKIGSGATPRGGAATYLPARIEHSLIRSQCVHDRQFDLDALSFISPEQAKGLRGVEVRSGDLLLNITGDGVTFGRCCLAPDAALPAVVNQHVAIIRPDRARLSPGFLLSFLTHPEAKPYIESFNAGGSRRAITKGHIENFEIPLPPIAEQEAIAALLQALDDKIELNRRMSATLEEMARALYRSWFVDFDPVHARALGQSPAHMDPTAAALFPDSFGPDGLPKGWERRSLDDIVDFLNGAALQKFPPEDGAESLPVIKIAELRSGITSKSGRAGLQVPEKYKISDGDVLFSWSGSLLQKVWTEGPGALNQHLFKVSSEVVPKWFHFFAVDQHMEEFRQVAASKATTMGHIQRHHLKEAMIAMPEDDAVVAAAGELIGPAFERAISADLESQTLATLRDSLLPRLMSGELRIREAEKRVEEVV</sequence>
<feature type="domain" description="Type I restriction modification DNA specificity" evidence="4">
    <location>
        <begin position="76"/>
        <end position="180"/>
    </location>
</feature>
<dbReference type="PANTHER" id="PTHR30408:SF13">
    <property type="entry name" value="TYPE I RESTRICTION ENZYME HINDI SPECIFICITY SUBUNIT"/>
    <property type="match status" value="1"/>
</dbReference>
<comment type="similarity">
    <text evidence="1">Belongs to the type-I restriction system S methylase family.</text>
</comment>
<keyword evidence="2" id="KW-0680">Restriction system</keyword>
<proteinExistence type="inferred from homology"/>
<accession>A0ABV7GSR8</accession>
<dbReference type="GO" id="GO:0016787">
    <property type="term" value="F:hydrolase activity"/>
    <property type="evidence" value="ECO:0007669"/>
    <property type="project" value="UniProtKB-KW"/>
</dbReference>
<dbReference type="InterPro" id="IPR044946">
    <property type="entry name" value="Restrct_endonuc_typeI_TRD_sf"/>
</dbReference>
<keyword evidence="5" id="KW-0255">Endonuclease</keyword>
<keyword evidence="3" id="KW-0238">DNA-binding</keyword>
<evidence type="ECO:0000313" key="5">
    <source>
        <dbReference type="EMBL" id="MFC3143551.1"/>
    </source>
</evidence>
<dbReference type="EMBL" id="JBHRTB010000010">
    <property type="protein sequence ID" value="MFC3143551.1"/>
    <property type="molecule type" value="Genomic_DNA"/>
</dbReference>
<dbReference type="InterPro" id="IPR052021">
    <property type="entry name" value="Type-I_RS_S_subunit"/>
</dbReference>
<keyword evidence="5" id="KW-0540">Nuclease</keyword>
<dbReference type="EC" id="3.1.21.-" evidence="5"/>
<keyword evidence="5" id="KW-0378">Hydrolase</keyword>
<evidence type="ECO:0000256" key="1">
    <source>
        <dbReference type="ARBA" id="ARBA00010923"/>
    </source>
</evidence>
<dbReference type="Pfam" id="PF01420">
    <property type="entry name" value="Methylase_S"/>
    <property type="match status" value="2"/>
</dbReference>
<reference evidence="6" key="1">
    <citation type="journal article" date="2019" name="Int. J. Syst. Evol. Microbiol.">
        <title>The Global Catalogue of Microorganisms (GCM) 10K type strain sequencing project: providing services to taxonomists for standard genome sequencing and annotation.</title>
        <authorList>
            <consortium name="The Broad Institute Genomics Platform"/>
            <consortium name="The Broad Institute Genome Sequencing Center for Infectious Disease"/>
            <person name="Wu L."/>
            <person name="Ma J."/>
        </authorList>
    </citation>
    <scope>NUCLEOTIDE SEQUENCE [LARGE SCALE GENOMIC DNA]</scope>
    <source>
        <strain evidence="6">KCTC 52366</strain>
    </source>
</reference>
<dbReference type="InterPro" id="IPR000055">
    <property type="entry name" value="Restrct_endonuc_typeI_TRD"/>
</dbReference>
<evidence type="ECO:0000256" key="3">
    <source>
        <dbReference type="ARBA" id="ARBA00023125"/>
    </source>
</evidence>
<dbReference type="SUPFAM" id="SSF116734">
    <property type="entry name" value="DNA methylase specificity domain"/>
    <property type="match status" value="2"/>
</dbReference>
<dbReference type="PANTHER" id="PTHR30408">
    <property type="entry name" value="TYPE-1 RESTRICTION ENZYME ECOKI SPECIFICITY PROTEIN"/>
    <property type="match status" value="1"/>
</dbReference>
<evidence type="ECO:0000256" key="2">
    <source>
        <dbReference type="ARBA" id="ARBA00022747"/>
    </source>
</evidence>
<dbReference type="Proteomes" id="UP001595632">
    <property type="component" value="Unassembled WGS sequence"/>
</dbReference>
<evidence type="ECO:0000259" key="4">
    <source>
        <dbReference type="Pfam" id="PF01420"/>
    </source>
</evidence>
<evidence type="ECO:0000313" key="6">
    <source>
        <dbReference type="Proteomes" id="UP001595632"/>
    </source>
</evidence>
<organism evidence="5 6">
    <name type="scientific">Psychromarinibacter halotolerans</name>
    <dbReference type="NCBI Taxonomy" id="1775175"/>
    <lineage>
        <taxon>Bacteria</taxon>
        <taxon>Pseudomonadati</taxon>
        <taxon>Pseudomonadota</taxon>
        <taxon>Alphaproteobacteria</taxon>
        <taxon>Rhodobacterales</taxon>
        <taxon>Paracoccaceae</taxon>
        <taxon>Psychromarinibacter</taxon>
    </lineage>
</organism>
<feature type="domain" description="Type I restriction modification DNA specificity" evidence="4">
    <location>
        <begin position="227"/>
        <end position="370"/>
    </location>
</feature>
<dbReference type="Gene3D" id="3.90.220.20">
    <property type="entry name" value="DNA methylase specificity domains"/>
    <property type="match status" value="2"/>
</dbReference>
<dbReference type="GO" id="GO:0004519">
    <property type="term" value="F:endonuclease activity"/>
    <property type="evidence" value="ECO:0007669"/>
    <property type="project" value="UniProtKB-KW"/>
</dbReference>
<protein>
    <submittedName>
        <fullName evidence="5">Restriction endonuclease subunit S</fullName>
        <ecNumber evidence="5">3.1.21.-</ecNumber>
    </submittedName>
</protein>
<comment type="caution">
    <text evidence="5">The sequence shown here is derived from an EMBL/GenBank/DDBJ whole genome shotgun (WGS) entry which is preliminary data.</text>
</comment>
<keyword evidence="6" id="KW-1185">Reference proteome</keyword>
<name>A0ABV7GSR8_9RHOB</name>